<name>A0A7W8C414_9BACT</name>
<organism evidence="1 2">
    <name type="scientific">Desulfovibrio intestinalis</name>
    <dbReference type="NCBI Taxonomy" id="58621"/>
    <lineage>
        <taxon>Bacteria</taxon>
        <taxon>Pseudomonadati</taxon>
        <taxon>Thermodesulfobacteriota</taxon>
        <taxon>Desulfovibrionia</taxon>
        <taxon>Desulfovibrionales</taxon>
        <taxon>Desulfovibrionaceae</taxon>
        <taxon>Desulfovibrio</taxon>
    </lineage>
</organism>
<evidence type="ECO:0000313" key="2">
    <source>
        <dbReference type="Proteomes" id="UP000539075"/>
    </source>
</evidence>
<accession>A0A7W8C414</accession>
<dbReference type="AlphaFoldDB" id="A0A7W8C414"/>
<dbReference type="EMBL" id="JACHGO010000003">
    <property type="protein sequence ID" value="MBB5143325.1"/>
    <property type="molecule type" value="Genomic_DNA"/>
</dbReference>
<sequence length="47" mass="5008">MKISLILCIALAIAFFAGNLFLVLTASPRTLRVFGTEPVASSVMPAR</sequence>
<reference evidence="1 2" key="1">
    <citation type="submission" date="2020-08" db="EMBL/GenBank/DDBJ databases">
        <title>Genomic Encyclopedia of Type Strains, Phase IV (KMG-IV): sequencing the most valuable type-strain genomes for metagenomic binning, comparative biology and taxonomic classification.</title>
        <authorList>
            <person name="Goeker M."/>
        </authorList>
    </citation>
    <scope>NUCLEOTIDE SEQUENCE [LARGE SCALE GENOMIC DNA]</scope>
    <source>
        <strain evidence="1 2">DSM 11275</strain>
    </source>
</reference>
<gene>
    <name evidence="1" type="ORF">HNQ38_001413</name>
</gene>
<comment type="caution">
    <text evidence="1">The sequence shown here is derived from an EMBL/GenBank/DDBJ whole genome shotgun (WGS) entry which is preliminary data.</text>
</comment>
<proteinExistence type="predicted"/>
<dbReference type="RefSeq" id="WP_183718721.1">
    <property type="nucleotide sequence ID" value="NZ_JACHGO010000003.1"/>
</dbReference>
<evidence type="ECO:0000313" key="1">
    <source>
        <dbReference type="EMBL" id="MBB5143325.1"/>
    </source>
</evidence>
<keyword evidence="2" id="KW-1185">Reference proteome</keyword>
<dbReference type="Proteomes" id="UP000539075">
    <property type="component" value="Unassembled WGS sequence"/>
</dbReference>
<protein>
    <submittedName>
        <fullName evidence="1">Uncharacterized protein</fullName>
    </submittedName>
</protein>